<dbReference type="Proteomes" id="UP001499967">
    <property type="component" value="Unassembled WGS sequence"/>
</dbReference>
<keyword evidence="3" id="KW-0804">Transcription</keyword>
<dbReference type="Pfam" id="PF21993">
    <property type="entry name" value="TetR_C_13_2"/>
    <property type="match status" value="1"/>
</dbReference>
<dbReference type="PANTHER" id="PTHR47506">
    <property type="entry name" value="TRANSCRIPTIONAL REGULATORY PROTEIN"/>
    <property type="match status" value="1"/>
</dbReference>
<feature type="domain" description="Transcriptional regulator LmrA/YxaF-like C-terminal" evidence="5">
    <location>
        <begin position="82"/>
        <end position="183"/>
    </location>
</feature>
<feature type="domain" description="HTH tetR-type" evidence="4">
    <location>
        <begin position="18"/>
        <end position="56"/>
    </location>
</feature>
<dbReference type="InterPro" id="IPR001647">
    <property type="entry name" value="HTH_TetR"/>
</dbReference>
<evidence type="ECO:0000313" key="7">
    <source>
        <dbReference type="Proteomes" id="UP001499967"/>
    </source>
</evidence>
<proteinExistence type="predicted"/>
<dbReference type="Pfam" id="PF00440">
    <property type="entry name" value="TetR_N"/>
    <property type="match status" value="1"/>
</dbReference>
<protein>
    <submittedName>
        <fullName evidence="6">TetR/AcrR family transcriptional regulator</fullName>
    </submittedName>
</protein>
<dbReference type="EMBL" id="BAAAHP010000181">
    <property type="protein sequence ID" value="GAA0897378.1"/>
    <property type="molecule type" value="Genomic_DNA"/>
</dbReference>
<dbReference type="Gene3D" id="1.10.357.10">
    <property type="entry name" value="Tetracycline Repressor, domain 2"/>
    <property type="match status" value="1"/>
</dbReference>
<evidence type="ECO:0000256" key="1">
    <source>
        <dbReference type="ARBA" id="ARBA00023015"/>
    </source>
</evidence>
<evidence type="ECO:0000259" key="4">
    <source>
        <dbReference type="Pfam" id="PF00440"/>
    </source>
</evidence>
<dbReference type="RefSeq" id="WP_343944801.1">
    <property type="nucleotide sequence ID" value="NZ_BAAAHP010000181.1"/>
</dbReference>
<comment type="caution">
    <text evidence="6">The sequence shown here is derived from an EMBL/GenBank/DDBJ whole genome shotgun (WGS) entry which is preliminary data.</text>
</comment>
<evidence type="ECO:0000256" key="2">
    <source>
        <dbReference type="ARBA" id="ARBA00023125"/>
    </source>
</evidence>
<sequence>MVTAKGAQTSARLVETMLELIQTRGYAGTGLNTLIEQSQAPKGSLYFHFPEGKEELGVRAVELAAEQFRALVADAASSAATPGEVVRRVVEVLAELLASSDFRLGCPVSVVTLEMGAQSERLRESCAGAFDSWITPVAAYLAANGRPEPVARALATAAVSAVEGAMIVSRAQRSVEPLRHTADALVTLLDGPVS</sequence>
<evidence type="ECO:0000256" key="3">
    <source>
        <dbReference type="ARBA" id="ARBA00023163"/>
    </source>
</evidence>
<reference evidence="6 7" key="1">
    <citation type="journal article" date="2019" name="Int. J. Syst. Evol. Microbiol.">
        <title>The Global Catalogue of Microorganisms (GCM) 10K type strain sequencing project: providing services to taxonomists for standard genome sequencing and annotation.</title>
        <authorList>
            <consortium name="The Broad Institute Genomics Platform"/>
            <consortium name="The Broad Institute Genome Sequencing Center for Infectious Disease"/>
            <person name="Wu L."/>
            <person name="Ma J."/>
        </authorList>
    </citation>
    <scope>NUCLEOTIDE SEQUENCE [LARGE SCALE GENOMIC DNA]</scope>
    <source>
        <strain evidence="6 7">JCM 11117</strain>
    </source>
</reference>
<dbReference type="InterPro" id="IPR009057">
    <property type="entry name" value="Homeodomain-like_sf"/>
</dbReference>
<dbReference type="SUPFAM" id="SSF48498">
    <property type="entry name" value="Tetracyclin repressor-like, C-terminal domain"/>
    <property type="match status" value="1"/>
</dbReference>
<accession>A0ABN1N8H5</accession>
<organism evidence="6 7">
    <name type="scientific">Pseudonocardia zijingensis</name>
    <dbReference type="NCBI Taxonomy" id="153376"/>
    <lineage>
        <taxon>Bacteria</taxon>
        <taxon>Bacillati</taxon>
        <taxon>Actinomycetota</taxon>
        <taxon>Actinomycetes</taxon>
        <taxon>Pseudonocardiales</taxon>
        <taxon>Pseudonocardiaceae</taxon>
        <taxon>Pseudonocardia</taxon>
    </lineage>
</organism>
<dbReference type="SUPFAM" id="SSF46689">
    <property type="entry name" value="Homeodomain-like"/>
    <property type="match status" value="1"/>
</dbReference>
<evidence type="ECO:0000313" key="6">
    <source>
        <dbReference type="EMBL" id="GAA0897378.1"/>
    </source>
</evidence>
<dbReference type="InterPro" id="IPR036271">
    <property type="entry name" value="Tet_transcr_reg_TetR-rel_C_sf"/>
</dbReference>
<keyword evidence="7" id="KW-1185">Reference proteome</keyword>
<dbReference type="InterPro" id="IPR054156">
    <property type="entry name" value="YxaF_TetR_C"/>
</dbReference>
<name>A0ABN1N8H5_9PSEU</name>
<keyword evidence="1" id="KW-0805">Transcription regulation</keyword>
<keyword evidence="2" id="KW-0238">DNA-binding</keyword>
<evidence type="ECO:0000259" key="5">
    <source>
        <dbReference type="Pfam" id="PF21993"/>
    </source>
</evidence>
<dbReference type="PANTHER" id="PTHR47506:SF3">
    <property type="entry name" value="HTH-TYPE TRANSCRIPTIONAL REGULATOR LMRA"/>
    <property type="match status" value="1"/>
</dbReference>
<gene>
    <name evidence="6" type="ORF">GCM10009559_57930</name>
</gene>